<dbReference type="AlphaFoldDB" id="A0A9P8Y2W6"/>
<keyword evidence="6 10" id="KW-0472">Membrane</keyword>
<feature type="transmembrane region" description="Helical" evidence="10">
    <location>
        <begin position="366"/>
        <end position="384"/>
    </location>
</feature>
<feature type="transmembrane region" description="Helical" evidence="10">
    <location>
        <begin position="92"/>
        <end position="112"/>
    </location>
</feature>
<dbReference type="Pfam" id="PF07885">
    <property type="entry name" value="Ion_trans_2"/>
    <property type="match status" value="2"/>
</dbReference>
<keyword evidence="2 8" id="KW-0813">Transport</keyword>
<reference evidence="12" key="1">
    <citation type="journal article" date="2021" name="Nat. Commun.">
        <title>Genetic determinants of endophytism in the Arabidopsis root mycobiome.</title>
        <authorList>
            <person name="Mesny F."/>
            <person name="Miyauchi S."/>
            <person name="Thiergart T."/>
            <person name="Pickel B."/>
            <person name="Atanasova L."/>
            <person name="Karlsson M."/>
            <person name="Huettel B."/>
            <person name="Barry K.W."/>
            <person name="Haridas S."/>
            <person name="Chen C."/>
            <person name="Bauer D."/>
            <person name="Andreopoulos W."/>
            <person name="Pangilinan J."/>
            <person name="LaButti K."/>
            <person name="Riley R."/>
            <person name="Lipzen A."/>
            <person name="Clum A."/>
            <person name="Drula E."/>
            <person name="Henrissat B."/>
            <person name="Kohler A."/>
            <person name="Grigoriev I.V."/>
            <person name="Martin F.M."/>
            <person name="Hacquard S."/>
        </authorList>
    </citation>
    <scope>NUCLEOTIDE SEQUENCE</scope>
    <source>
        <strain evidence="12">MPI-CAGE-CH-0230</strain>
    </source>
</reference>
<feature type="compositionally biased region" description="Acidic residues" evidence="9">
    <location>
        <begin position="658"/>
        <end position="680"/>
    </location>
</feature>
<organism evidence="12 13">
    <name type="scientific">Microdochium trichocladiopsis</name>
    <dbReference type="NCBI Taxonomy" id="1682393"/>
    <lineage>
        <taxon>Eukaryota</taxon>
        <taxon>Fungi</taxon>
        <taxon>Dikarya</taxon>
        <taxon>Ascomycota</taxon>
        <taxon>Pezizomycotina</taxon>
        <taxon>Sordariomycetes</taxon>
        <taxon>Xylariomycetidae</taxon>
        <taxon>Xylariales</taxon>
        <taxon>Microdochiaceae</taxon>
        <taxon>Microdochium</taxon>
    </lineage>
</organism>
<feature type="compositionally biased region" description="Basic and acidic residues" evidence="9">
    <location>
        <begin position="20"/>
        <end position="33"/>
    </location>
</feature>
<feature type="domain" description="Potassium channel" evidence="11">
    <location>
        <begin position="376"/>
        <end position="452"/>
    </location>
</feature>
<dbReference type="GO" id="GO:0022841">
    <property type="term" value="F:potassium ion leak channel activity"/>
    <property type="evidence" value="ECO:0007669"/>
    <property type="project" value="TreeGrafter"/>
</dbReference>
<dbReference type="InterPro" id="IPR003280">
    <property type="entry name" value="2pore_dom_K_chnl"/>
</dbReference>
<accession>A0A9P8Y2W6</accession>
<feature type="transmembrane region" description="Helical" evidence="10">
    <location>
        <begin position="124"/>
        <end position="145"/>
    </location>
</feature>
<evidence type="ECO:0000256" key="7">
    <source>
        <dbReference type="ARBA" id="ARBA00023303"/>
    </source>
</evidence>
<feature type="domain" description="Potassium channel" evidence="11">
    <location>
        <begin position="214"/>
        <end position="286"/>
    </location>
</feature>
<feature type="transmembrane region" description="Helical" evidence="10">
    <location>
        <begin position="396"/>
        <end position="415"/>
    </location>
</feature>
<feature type="transmembrane region" description="Helical" evidence="10">
    <location>
        <begin position="208"/>
        <end position="229"/>
    </location>
</feature>
<keyword evidence="13" id="KW-1185">Reference proteome</keyword>
<feature type="region of interest" description="Disordered" evidence="9">
    <location>
        <begin position="17"/>
        <end position="39"/>
    </location>
</feature>
<evidence type="ECO:0000256" key="10">
    <source>
        <dbReference type="SAM" id="Phobius"/>
    </source>
</evidence>
<evidence type="ECO:0000256" key="6">
    <source>
        <dbReference type="ARBA" id="ARBA00023136"/>
    </source>
</evidence>
<evidence type="ECO:0000256" key="3">
    <source>
        <dbReference type="ARBA" id="ARBA00022692"/>
    </source>
</evidence>
<comment type="caution">
    <text evidence="12">The sequence shown here is derived from an EMBL/GenBank/DDBJ whole genome shotgun (WGS) entry which is preliminary data.</text>
</comment>
<evidence type="ECO:0000256" key="2">
    <source>
        <dbReference type="ARBA" id="ARBA00022448"/>
    </source>
</evidence>
<feature type="region of interest" description="Disordered" evidence="9">
    <location>
        <begin position="652"/>
        <end position="726"/>
    </location>
</feature>
<evidence type="ECO:0000313" key="12">
    <source>
        <dbReference type="EMBL" id="KAH7027903.1"/>
    </source>
</evidence>
<feature type="region of interest" description="Disordered" evidence="9">
    <location>
        <begin position="547"/>
        <end position="583"/>
    </location>
</feature>
<evidence type="ECO:0000256" key="1">
    <source>
        <dbReference type="ARBA" id="ARBA00004141"/>
    </source>
</evidence>
<feature type="transmembrane region" description="Helical" evidence="10">
    <location>
        <begin position="427"/>
        <end position="447"/>
    </location>
</feature>
<name>A0A9P8Y2W6_9PEZI</name>
<proteinExistence type="inferred from homology"/>
<feature type="region of interest" description="Disordered" evidence="9">
    <location>
        <begin position="501"/>
        <end position="533"/>
    </location>
</feature>
<dbReference type="GO" id="GO:0015271">
    <property type="term" value="F:outward rectifier potassium channel activity"/>
    <property type="evidence" value="ECO:0007669"/>
    <property type="project" value="TreeGrafter"/>
</dbReference>
<comment type="subcellular location">
    <subcellularLocation>
        <location evidence="1">Membrane</location>
        <topology evidence="1">Multi-pass membrane protein</topology>
    </subcellularLocation>
</comment>
<dbReference type="OrthoDB" id="297496at2759"/>
<keyword evidence="5 8" id="KW-0406">Ion transport</keyword>
<dbReference type="GO" id="GO:0030322">
    <property type="term" value="P:stabilization of membrane potential"/>
    <property type="evidence" value="ECO:0007669"/>
    <property type="project" value="TreeGrafter"/>
</dbReference>
<dbReference type="InterPro" id="IPR013099">
    <property type="entry name" value="K_chnl_dom"/>
</dbReference>
<dbReference type="RefSeq" id="XP_046010702.1">
    <property type="nucleotide sequence ID" value="XM_046154564.1"/>
</dbReference>
<gene>
    <name evidence="12" type="ORF">B0I36DRAFT_328179</name>
</gene>
<evidence type="ECO:0000259" key="11">
    <source>
        <dbReference type="Pfam" id="PF07885"/>
    </source>
</evidence>
<feature type="compositionally biased region" description="Basic and acidic residues" evidence="9">
    <location>
        <begin position="681"/>
        <end position="695"/>
    </location>
</feature>
<protein>
    <recommendedName>
        <fullName evidence="11">Potassium channel domain-containing protein</fullName>
    </recommendedName>
</protein>
<feature type="transmembrane region" description="Helical" evidence="10">
    <location>
        <begin position="264"/>
        <end position="282"/>
    </location>
</feature>
<evidence type="ECO:0000256" key="9">
    <source>
        <dbReference type="SAM" id="MobiDB-lite"/>
    </source>
</evidence>
<evidence type="ECO:0000256" key="5">
    <source>
        <dbReference type="ARBA" id="ARBA00023065"/>
    </source>
</evidence>
<dbReference type="PRINTS" id="PR01333">
    <property type="entry name" value="2POREKCHANEL"/>
</dbReference>
<keyword evidence="7 8" id="KW-0407">Ion channel</keyword>
<feature type="compositionally biased region" description="Basic and acidic residues" evidence="9">
    <location>
        <begin position="564"/>
        <end position="578"/>
    </location>
</feature>
<comment type="similarity">
    <text evidence="8">Belongs to the two pore domain potassium channel (TC 1.A.1.8) family.</text>
</comment>
<dbReference type="Gene3D" id="1.10.287.70">
    <property type="match status" value="2"/>
</dbReference>
<evidence type="ECO:0000256" key="8">
    <source>
        <dbReference type="RuleBase" id="RU003857"/>
    </source>
</evidence>
<dbReference type="PANTHER" id="PTHR11003">
    <property type="entry name" value="POTASSIUM CHANNEL, SUBFAMILY K"/>
    <property type="match status" value="1"/>
</dbReference>
<feature type="transmembrane region" description="Helical" evidence="10">
    <location>
        <begin position="165"/>
        <end position="188"/>
    </location>
</feature>
<dbReference type="PANTHER" id="PTHR11003:SF301">
    <property type="entry name" value="POTASSIUM CHANNEL PROTEIN"/>
    <property type="match status" value="1"/>
</dbReference>
<dbReference type="SUPFAM" id="SSF81324">
    <property type="entry name" value="Voltage-gated potassium channels"/>
    <property type="match status" value="2"/>
</dbReference>
<dbReference type="EMBL" id="JAGTJQ010000007">
    <property type="protein sequence ID" value="KAH7027903.1"/>
    <property type="molecule type" value="Genomic_DNA"/>
</dbReference>
<dbReference type="Proteomes" id="UP000756346">
    <property type="component" value="Unassembled WGS sequence"/>
</dbReference>
<evidence type="ECO:0000313" key="13">
    <source>
        <dbReference type="Proteomes" id="UP000756346"/>
    </source>
</evidence>
<dbReference type="GeneID" id="70184110"/>
<feature type="compositionally biased region" description="Low complexity" evidence="9">
    <location>
        <begin position="707"/>
        <end position="725"/>
    </location>
</feature>
<dbReference type="GO" id="GO:0005886">
    <property type="term" value="C:plasma membrane"/>
    <property type="evidence" value="ECO:0007669"/>
    <property type="project" value="TreeGrafter"/>
</dbReference>
<evidence type="ECO:0000256" key="4">
    <source>
        <dbReference type="ARBA" id="ARBA00022989"/>
    </source>
</evidence>
<keyword evidence="4 10" id="KW-1133">Transmembrane helix</keyword>
<sequence>MDDGDLGKPISETCNAVDSRVNDKDGDKQHDPSPPDDGPTRYWLISAAFPMIAGTLGPVASAFSICALVEKWRAVIPPGAGIQAAYPIPDPLWLYIINAVQLAIALIANLFLLLNMAKRVRFSIAQPITIAGWYFSAVCLVALAATAAGPLQDEKTEGDMIWSQAFYYGIFAALLYFIVASLMSVTIWGANAGHYSKDFKLTPSQRTLMLQTILFLMYLLLGALLFSNIEGWAYLDGVYWADVTLFTVGFGDYSPATTLGRALMMPYALIGITSLGLVIGSIRSMVLDRGKTQLDARALERKRRHFIRRLLRKEQQGILEPIDGDALVVFPELKGKRLVRSEFERRGAEFNFMRRIQAQASRRRRWTAMGISTSTLLVLWLVGAKVFESCEAQWQGWSYFDAMYFAYTGLTTIGFGDLTPVSNPGKAFFVIWSLLALPTMTVLISNAGDTIVRLIRDGTLKLGNLTILPGEMSFSKEAKMFLHKVTLGLFPAPIEDFEPSPPGFFGFGPRPQHPDSEADEETADGQDSGEGLGRARNAKYHDAMGDMEHEEDDVVPSKSAPMSKAHDEKEEIGGKEKSPPYQPSRAEYHLVLIDEICKVTQHLREQPPRKYSYAEWAWYLRLIGEDEASAETHGTAHAPKKRQLAFGRRRRAVRIDGTEQDADANENAIEEEDHEDIDVQQEEHEKKEQLDHSTTDTHNGGGGGGNSEINDGQGGEAEAAASSSETIRHTAQIVPETQGHREGAEADKTKWSWIGTKSPLLDARDEAEWILDRLEERLRKELAAVAVASGYDGVRVTAARQGEDLEKRRSECQLWD</sequence>
<keyword evidence="3 8" id="KW-0812">Transmembrane</keyword>